<feature type="region of interest" description="Disordered" evidence="1">
    <location>
        <begin position="1"/>
        <end position="28"/>
    </location>
</feature>
<feature type="domain" description="BAH" evidence="2">
    <location>
        <begin position="55"/>
        <end position="180"/>
    </location>
</feature>
<dbReference type="InterPro" id="IPR035979">
    <property type="entry name" value="RBD_domain_sf"/>
</dbReference>
<feature type="compositionally biased region" description="Basic and acidic residues" evidence="1">
    <location>
        <begin position="17"/>
        <end position="28"/>
    </location>
</feature>
<accession>A0ABP0TV74</accession>
<dbReference type="EMBL" id="OZ019907">
    <property type="protein sequence ID" value="CAK9205931.1"/>
    <property type="molecule type" value="Genomic_DNA"/>
</dbReference>
<gene>
    <name evidence="3" type="ORF">CSSPTR1EN2_LOCUS8095</name>
</gene>
<keyword evidence="4" id="KW-1185">Reference proteome</keyword>
<name>A0ABP0TV74_9BRYO</name>
<organism evidence="3 4">
    <name type="scientific">Sphagnum troendelagicum</name>
    <dbReference type="NCBI Taxonomy" id="128251"/>
    <lineage>
        <taxon>Eukaryota</taxon>
        <taxon>Viridiplantae</taxon>
        <taxon>Streptophyta</taxon>
        <taxon>Embryophyta</taxon>
        <taxon>Bryophyta</taxon>
        <taxon>Sphagnophytina</taxon>
        <taxon>Sphagnopsida</taxon>
        <taxon>Sphagnales</taxon>
        <taxon>Sphagnaceae</taxon>
        <taxon>Sphagnum</taxon>
    </lineage>
</organism>
<reference evidence="3" key="1">
    <citation type="submission" date="2024-02" db="EMBL/GenBank/DDBJ databases">
        <authorList>
            <consortium name="ELIXIR-Norway"/>
            <consortium name="Elixir Norway"/>
        </authorList>
    </citation>
    <scope>NUCLEOTIDE SEQUENCE</scope>
</reference>
<sequence>MVLGNHTSGRAGKMLAVKKEESTGHQEASKERAFKWGVKVVDEDHQYRSFSLMGEQYEQYDCVCCHSKGSGDWLGKIMELEEANNHKLCKLRRFVPGSEVPPGTAGLTHLPQPKEVFLAAGRTTAVETVNILEVIVKKCRVLCVAEHNFNIVPTIEIVQAADHFFSKAYDGDRKQIVSLENLADLIGAQRVFNKKEWVMDEVRDRVPTTSNQAKGVKEDLLASRSLAKKPQGKRQREGMSALHEGGALESPHSTSQPMKKPKLSKHPISVARAGEDPTARSSKVLVPASRPLREAMSALHDRTVVGSPGSTLQLLKKPKISKYPNFQSRTGDDRAPGSSKLSAPGSQLLRGLVQAKGIVSELRKREPFGGKEKVKPVKQVEVSEPLAVHRKEKVKPVKQVEVSEPLAVHRKEKVKDIVSIYVGASEHMPAVDQEKATVEAAKECQKTEARDTAQVQRSVFKVVREPWESSIEKAVRDRKVLHLTNLDPQLNAADIEDLLNPFLRVTCEARILHPPSYRHFHSLEALVKFPNAKIAETTVREMKEKCLIMGDRPVAVSFALATDEFSKSSRFPGHILLKAKALEDHKNAVATSHGAQGNTIEFTCGLQWRVLQEQQDVQWRKIALEQMQEMRGSREKK</sequence>
<dbReference type="SUPFAM" id="SSF54928">
    <property type="entry name" value="RNA-binding domain, RBD"/>
    <property type="match status" value="1"/>
</dbReference>
<dbReference type="PROSITE" id="PS51038">
    <property type="entry name" value="BAH"/>
    <property type="match status" value="1"/>
</dbReference>
<dbReference type="Gene3D" id="2.30.30.490">
    <property type="match status" value="1"/>
</dbReference>
<dbReference type="PANTHER" id="PTHR47073">
    <property type="entry name" value="PROTEIN ANTI-SILENCING 1"/>
    <property type="match status" value="1"/>
</dbReference>
<proteinExistence type="predicted"/>
<evidence type="ECO:0000313" key="3">
    <source>
        <dbReference type="EMBL" id="CAK9205931.1"/>
    </source>
</evidence>
<dbReference type="Proteomes" id="UP001497512">
    <property type="component" value="Chromosome 15"/>
</dbReference>
<evidence type="ECO:0000256" key="1">
    <source>
        <dbReference type="SAM" id="MobiDB-lite"/>
    </source>
</evidence>
<dbReference type="PANTHER" id="PTHR47073:SF2">
    <property type="entry name" value="PROTEIN ANTI-SILENCING 1"/>
    <property type="match status" value="1"/>
</dbReference>
<dbReference type="InterPro" id="IPR043151">
    <property type="entry name" value="BAH_sf"/>
</dbReference>
<dbReference type="InterPro" id="IPR001025">
    <property type="entry name" value="BAH_dom"/>
</dbReference>
<feature type="region of interest" description="Disordered" evidence="1">
    <location>
        <begin position="208"/>
        <end position="281"/>
    </location>
</feature>
<dbReference type="InterPro" id="IPR012677">
    <property type="entry name" value="Nucleotide-bd_a/b_plait_sf"/>
</dbReference>
<feature type="region of interest" description="Disordered" evidence="1">
    <location>
        <begin position="317"/>
        <end position="344"/>
    </location>
</feature>
<evidence type="ECO:0000313" key="4">
    <source>
        <dbReference type="Proteomes" id="UP001497512"/>
    </source>
</evidence>
<protein>
    <recommendedName>
        <fullName evidence="2">BAH domain-containing protein</fullName>
    </recommendedName>
</protein>
<evidence type="ECO:0000259" key="2">
    <source>
        <dbReference type="PROSITE" id="PS51038"/>
    </source>
</evidence>
<dbReference type="Gene3D" id="3.30.70.330">
    <property type="match status" value="1"/>
</dbReference>